<dbReference type="Gene3D" id="3.10.180.10">
    <property type="entry name" value="2,3-Dihydroxybiphenyl 1,2-Dioxygenase, domain 1"/>
    <property type="match status" value="1"/>
</dbReference>
<evidence type="ECO:0000313" key="3">
    <source>
        <dbReference type="EMBL" id="EOD43898.1"/>
    </source>
</evidence>
<dbReference type="EMBL" id="KB916781">
    <property type="protein sequence ID" value="EOD43898.1"/>
    <property type="molecule type" value="Genomic_DNA"/>
</dbReference>
<evidence type="ECO:0000313" key="4">
    <source>
        <dbReference type="Proteomes" id="UP000013521"/>
    </source>
</evidence>
<protein>
    <submittedName>
        <fullName evidence="3">Putative glyoxalase bleomycin resistance protein dioxygenase protein</fullName>
    </submittedName>
</protein>
<dbReference type="Proteomes" id="UP000013521">
    <property type="component" value="Unassembled WGS sequence"/>
</dbReference>
<evidence type="ECO:0000259" key="2">
    <source>
        <dbReference type="PROSITE" id="PS51819"/>
    </source>
</evidence>
<dbReference type="Pfam" id="PF00903">
    <property type="entry name" value="Glyoxalase"/>
    <property type="match status" value="1"/>
</dbReference>
<dbReference type="OrthoDB" id="5371818at2759"/>
<sequence length="197" mass="22084">MAAKFDSAGTQVLRPATLAHIFLRTNKFGQMVDFYKTILSAEAAYESSKIAFLSFDHEHHRIAIAALPDTGDKVRSSAGLEHVAFTYNSLDELALAYRQRKNLGIEPTWCVNHGITTSIYYQDPDGNNIETQVDNFDDNNDATAFMMTECFKRNPVGIDFDPEDLVRRLESGEDQASIKQRPDAKQAASEVAREKTM</sequence>
<accession>R1E807</accession>
<gene>
    <name evidence="3" type="ORF">UCRNP2_9386</name>
</gene>
<feature type="domain" description="VOC" evidence="2">
    <location>
        <begin position="17"/>
        <end position="134"/>
    </location>
</feature>
<reference evidence="4" key="1">
    <citation type="journal article" date="2013" name="Genome Announc.">
        <title>Draft genome sequence of Neofusicoccum parvum isolate UCR-NP2, a fungal vascular pathogen associated with grapevine cankers.</title>
        <authorList>
            <person name="Blanco-Ulate B."/>
            <person name="Rolshausen P."/>
            <person name="Cantu D."/>
        </authorList>
    </citation>
    <scope>NUCLEOTIDE SEQUENCE [LARGE SCALE GENOMIC DNA]</scope>
    <source>
        <strain evidence="4">UCR-NP2</strain>
    </source>
</reference>
<dbReference type="InterPro" id="IPR029068">
    <property type="entry name" value="Glyas_Bleomycin-R_OHBP_Dase"/>
</dbReference>
<dbReference type="SUPFAM" id="SSF54593">
    <property type="entry name" value="Glyoxalase/Bleomycin resistance protein/Dihydroxybiphenyl dioxygenase"/>
    <property type="match status" value="1"/>
</dbReference>
<dbReference type="PANTHER" id="PTHR43279:SF1">
    <property type="entry name" value="CATECHOL-2,3-DIOXYGENASE"/>
    <property type="match status" value="1"/>
</dbReference>
<proteinExistence type="predicted"/>
<dbReference type="HOGENOM" id="CLU_098384_0_0_1"/>
<dbReference type="GO" id="GO:0051213">
    <property type="term" value="F:dioxygenase activity"/>
    <property type="evidence" value="ECO:0007669"/>
    <property type="project" value="UniProtKB-KW"/>
</dbReference>
<keyword evidence="3" id="KW-0223">Dioxygenase</keyword>
<dbReference type="PROSITE" id="PS51819">
    <property type="entry name" value="VOC"/>
    <property type="match status" value="1"/>
</dbReference>
<keyword evidence="3" id="KW-0560">Oxidoreductase</keyword>
<dbReference type="InterPro" id="IPR037523">
    <property type="entry name" value="VOC_core"/>
</dbReference>
<evidence type="ECO:0000256" key="1">
    <source>
        <dbReference type="SAM" id="MobiDB-lite"/>
    </source>
</evidence>
<dbReference type="InterPro" id="IPR004360">
    <property type="entry name" value="Glyas_Fos-R_dOase_dom"/>
</dbReference>
<dbReference type="eggNOG" id="ENOG502SNCW">
    <property type="taxonomic scope" value="Eukaryota"/>
</dbReference>
<dbReference type="AlphaFoldDB" id="R1E807"/>
<feature type="region of interest" description="Disordered" evidence="1">
    <location>
        <begin position="171"/>
        <end position="197"/>
    </location>
</feature>
<organism evidence="3 4">
    <name type="scientific">Botryosphaeria parva (strain UCR-NP2)</name>
    <name type="common">Grapevine canker fungus</name>
    <name type="synonym">Neofusicoccum parvum</name>
    <dbReference type="NCBI Taxonomy" id="1287680"/>
    <lineage>
        <taxon>Eukaryota</taxon>
        <taxon>Fungi</taxon>
        <taxon>Dikarya</taxon>
        <taxon>Ascomycota</taxon>
        <taxon>Pezizomycotina</taxon>
        <taxon>Dothideomycetes</taxon>
        <taxon>Dothideomycetes incertae sedis</taxon>
        <taxon>Botryosphaeriales</taxon>
        <taxon>Botryosphaeriaceae</taxon>
        <taxon>Neofusicoccum</taxon>
    </lineage>
</organism>
<dbReference type="KEGG" id="npa:UCRNP2_9386"/>
<dbReference type="PANTHER" id="PTHR43279">
    <property type="entry name" value="CATECHOL-2,3-DIOXYGENASE"/>
    <property type="match status" value="1"/>
</dbReference>
<dbReference type="OMA" id="GITPFRC"/>
<name>R1E807_BOTPV</name>